<organism evidence="1 2">
    <name type="scientific">Dyadobacter endophyticus</name>
    <dbReference type="NCBI Taxonomy" id="1749036"/>
    <lineage>
        <taxon>Bacteria</taxon>
        <taxon>Pseudomonadati</taxon>
        <taxon>Bacteroidota</taxon>
        <taxon>Cytophagia</taxon>
        <taxon>Cytophagales</taxon>
        <taxon>Spirosomataceae</taxon>
        <taxon>Dyadobacter</taxon>
    </lineage>
</organism>
<accession>A0ABQ1YWX5</accession>
<sequence length="275" mass="30980">MKLLRNVGTTTRAILLAGLLGACQTENENALTPQAPATESDRNARTSTATGALIKDGNIDLTYNSQNQTLLSKEFCPNFYYDFTYAPQLITATRLQYGTPSTEYKYTLDASGRCIQSVTDKTYIYEYNASGQLTKFYNKYQPNERREFTYTTDADGWKKSLSIVKFYDEQGAKTKQLAFSYGATGILDKHPLNPDVLPAGVSKYLPIFGNFNTYLVKTLIEDKYLPNGQKASSNTYLYSYTLDYVGKAKKITVKKIDGTFVSSTDRKYFTPTYNF</sequence>
<reference evidence="2" key="1">
    <citation type="journal article" date="2019" name="Int. J. Syst. Evol. Microbiol.">
        <title>The Global Catalogue of Microorganisms (GCM) 10K type strain sequencing project: providing services to taxonomists for standard genome sequencing and annotation.</title>
        <authorList>
            <consortium name="The Broad Institute Genomics Platform"/>
            <consortium name="The Broad Institute Genome Sequencing Center for Infectious Disease"/>
            <person name="Wu L."/>
            <person name="Ma J."/>
        </authorList>
    </citation>
    <scope>NUCLEOTIDE SEQUENCE [LARGE SCALE GENOMIC DNA]</scope>
    <source>
        <strain evidence="2">CGMCC 1.15288</strain>
    </source>
</reference>
<evidence type="ECO:0000313" key="2">
    <source>
        <dbReference type="Proteomes" id="UP000600214"/>
    </source>
</evidence>
<evidence type="ECO:0000313" key="1">
    <source>
        <dbReference type="EMBL" id="GGH40851.1"/>
    </source>
</evidence>
<comment type="caution">
    <text evidence="1">The sequence shown here is derived from an EMBL/GenBank/DDBJ whole genome shotgun (WGS) entry which is preliminary data.</text>
</comment>
<gene>
    <name evidence="1" type="ORF">GCM10007423_36220</name>
</gene>
<proteinExistence type="predicted"/>
<dbReference type="EMBL" id="BMIA01000002">
    <property type="protein sequence ID" value="GGH40851.1"/>
    <property type="molecule type" value="Genomic_DNA"/>
</dbReference>
<evidence type="ECO:0008006" key="3">
    <source>
        <dbReference type="Google" id="ProtNLM"/>
    </source>
</evidence>
<protein>
    <recommendedName>
        <fullName evidence="3">YD repeat-containing protein</fullName>
    </recommendedName>
</protein>
<dbReference type="RefSeq" id="WP_188934627.1">
    <property type="nucleotide sequence ID" value="NZ_BMIA01000002.1"/>
</dbReference>
<dbReference type="Proteomes" id="UP000600214">
    <property type="component" value="Unassembled WGS sequence"/>
</dbReference>
<name>A0ABQ1YWX5_9BACT</name>
<keyword evidence="2" id="KW-1185">Reference proteome</keyword>
<dbReference type="PROSITE" id="PS51257">
    <property type="entry name" value="PROKAR_LIPOPROTEIN"/>
    <property type="match status" value="1"/>
</dbReference>